<dbReference type="PRINTS" id="PR00153">
    <property type="entry name" value="CSAPPISMRASE"/>
</dbReference>
<dbReference type="EMBL" id="JAZHYN010000006">
    <property type="protein sequence ID" value="MEF3365593.1"/>
    <property type="molecule type" value="Genomic_DNA"/>
</dbReference>
<protein>
    <recommendedName>
        <fullName evidence="3">Peptidyl-prolyl cis-trans isomerase</fullName>
        <shortName evidence="3">PPIase</shortName>
        <ecNumber evidence="3">5.2.1.8</ecNumber>
    </recommendedName>
</protein>
<dbReference type="InterPro" id="IPR029000">
    <property type="entry name" value="Cyclophilin-like_dom_sf"/>
</dbReference>
<comment type="function">
    <text evidence="3">PPIases accelerate the folding of proteins. It catalyzes the cis-trans isomerization of proline imidic peptide bonds in oligopeptides.</text>
</comment>
<reference evidence="5 6" key="1">
    <citation type="submission" date="2024-02" db="EMBL/GenBank/DDBJ databases">
        <authorList>
            <person name="Grouzdev D."/>
        </authorList>
    </citation>
    <scope>NUCLEOTIDE SEQUENCE [LARGE SCALE GENOMIC DNA]</scope>
    <source>
        <strain evidence="5 6">9N</strain>
    </source>
</reference>
<evidence type="ECO:0000256" key="2">
    <source>
        <dbReference type="ARBA" id="ARBA00023235"/>
    </source>
</evidence>
<dbReference type="Proteomes" id="UP001350748">
    <property type="component" value="Unassembled WGS sequence"/>
</dbReference>
<organism evidence="5 6">
    <name type="scientific">Methylocystis borbori</name>
    <dbReference type="NCBI Taxonomy" id="3118750"/>
    <lineage>
        <taxon>Bacteria</taxon>
        <taxon>Pseudomonadati</taxon>
        <taxon>Pseudomonadota</taxon>
        <taxon>Alphaproteobacteria</taxon>
        <taxon>Hyphomicrobiales</taxon>
        <taxon>Methylocystaceae</taxon>
        <taxon>Methylocystis</taxon>
    </lineage>
</organism>
<dbReference type="InterPro" id="IPR044666">
    <property type="entry name" value="Cyclophilin_A-like"/>
</dbReference>
<name>A0ABU7XDX6_9HYPH</name>
<comment type="caution">
    <text evidence="5">The sequence shown here is derived from an EMBL/GenBank/DDBJ whole genome shotgun (WGS) entry which is preliminary data.</text>
</comment>
<keyword evidence="2 3" id="KW-0413">Isomerase</keyword>
<dbReference type="SUPFAM" id="SSF50891">
    <property type="entry name" value="Cyclophilin-like"/>
    <property type="match status" value="1"/>
</dbReference>
<dbReference type="PANTHER" id="PTHR45625:SF4">
    <property type="entry name" value="PEPTIDYLPROLYL ISOMERASE DOMAIN AND WD REPEAT-CONTAINING PROTEIN 1"/>
    <property type="match status" value="1"/>
</dbReference>
<gene>
    <name evidence="5" type="ORF">V3H18_03500</name>
</gene>
<keyword evidence="6" id="KW-1185">Reference proteome</keyword>
<feature type="domain" description="PPIase cyclophilin-type" evidence="4">
    <location>
        <begin position="37"/>
        <end position="181"/>
    </location>
</feature>
<comment type="catalytic activity">
    <reaction evidence="3">
        <text>[protein]-peptidylproline (omega=180) = [protein]-peptidylproline (omega=0)</text>
        <dbReference type="Rhea" id="RHEA:16237"/>
        <dbReference type="Rhea" id="RHEA-COMP:10747"/>
        <dbReference type="Rhea" id="RHEA-COMP:10748"/>
        <dbReference type="ChEBI" id="CHEBI:83833"/>
        <dbReference type="ChEBI" id="CHEBI:83834"/>
        <dbReference type="EC" id="5.2.1.8"/>
    </reaction>
</comment>
<sequence length="183" mass="19878">MKLTRRLLLAVAAVAALGAVPAFAADEHILYLDTKDGRVTIKLRPDLAPKHVERIEKLAKEHFYDGIVFHRVIDGFMAQAGDPTGTGMSGSRYLDLKAEFSDTPFKRGTLGMARQAGDKDSANSQFFICFADAPQLNGKYTVFGEVVSGMDIVDKIKKGSKSNNGMVDSPDKIVKLRVAGDES</sequence>
<keyword evidence="1 3" id="KW-0697">Rotamase</keyword>
<dbReference type="Gene3D" id="2.40.100.10">
    <property type="entry name" value="Cyclophilin-like"/>
    <property type="match status" value="1"/>
</dbReference>
<dbReference type="RefSeq" id="WP_332080503.1">
    <property type="nucleotide sequence ID" value="NZ_JAZHYN010000006.1"/>
</dbReference>
<feature type="chain" id="PRO_5044975307" description="Peptidyl-prolyl cis-trans isomerase" evidence="3">
    <location>
        <begin position="25"/>
        <end position="183"/>
    </location>
</feature>
<dbReference type="PROSITE" id="PS50072">
    <property type="entry name" value="CSA_PPIASE_2"/>
    <property type="match status" value="1"/>
</dbReference>
<evidence type="ECO:0000313" key="6">
    <source>
        <dbReference type="Proteomes" id="UP001350748"/>
    </source>
</evidence>
<keyword evidence="3" id="KW-0732">Signal</keyword>
<evidence type="ECO:0000256" key="3">
    <source>
        <dbReference type="RuleBase" id="RU363019"/>
    </source>
</evidence>
<evidence type="ECO:0000259" key="4">
    <source>
        <dbReference type="PROSITE" id="PS50072"/>
    </source>
</evidence>
<evidence type="ECO:0000313" key="5">
    <source>
        <dbReference type="EMBL" id="MEF3365593.1"/>
    </source>
</evidence>
<evidence type="ECO:0000256" key="1">
    <source>
        <dbReference type="ARBA" id="ARBA00023110"/>
    </source>
</evidence>
<dbReference type="EC" id="5.2.1.8" evidence="3"/>
<proteinExistence type="inferred from homology"/>
<dbReference type="InterPro" id="IPR002130">
    <property type="entry name" value="Cyclophilin-type_PPIase_dom"/>
</dbReference>
<comment type="similarity">
    <text evidence="3">Belongs to the cyclophilin-type PPIase family.</text>
</comment>
<dbReference type="GO" id="GO:0003755">
    <property type="term" value="F:peptidyl-prolyl cis-trans isomerase activity"/>
    <property type="evidence" value="ECO:0007669"/>
    <property type="project" value="UniProtKB-EC"/>
</dbReference>
<accession>A0ABU7XDX6</accession>
<dbReference type="Pfam" id="PF00160">
    <property type="entry name" value="Pro_isomerase"/>
    <property type="match status" value="1"/>
</dbReference>
<dbReference type="PANTHER" id="PTHR45625">
    <property type="entry name" value="PEPTIDYL-PROLYL CIS-TRANS ISOMERASE-RELATED"/>
    <property type="match status" value="1"/>
</dbReference>
<dbReference type="CDD" id="cd00317">
    <property type="entry name" value="cyclophilin"/>
    <property type="match status" value="1"/>
</dbReference>
<feature type="signal peptide" evidence="3">
    <location>
        <begin position="1"/>
        <end position="24"/>
    </location>
</feature>